<sequence>MSKSFASTNDTADKSITFTQMARGCYAFTAEGDPNTGVIIGDDAIMVVDAQATPAMAEKVIEKIREVSDKPIKHVVLTHYHAVRALGASAYGASEIIASDLTKRMIEERGEADWASEYARFPRLFQDASSIPGLTRPTMSFASSMSVNLGNLEVRIMHLGRGHTMGDVVVWVPSRGAIYSGDLVEYKSACYCGDGHLGDWPRTLDRIAAFRPTSLMPGRGAALVGAEKVTEAIELTRDFVLTLRDATAASVEAGLGLKDTFLSVRDVMDPKFGSYAIYEHCLPFNIARAYDEALGLDIPQIWTAERDKDLWDALQGAVESGDSQSGEDTRQDDGEAPAGLSEEQGEATDAPTRQSDESTEDRHAADADYVQAEGAADTEGAHETAAETQPEPKTVGDAAPDDAPSEERDEANAGPSSEDLEVAAQLEQELEEALIEQIADGAPDEKHADAETTQTGKQKTVEPAE</sequence>
<protein>
    <submittedName>
        <fullName evidence="3">Glyoxylase-like metal-dependent hydrolase (Beta-lactamase superfamily II)</fullName>
    </submittedName>
</protein>
<keyword evidence="3" id="KW-0378">Hydrolase</keyword>
<dbReference type="OrthoDB" id="420651at2"/>
<dbReference type="SMART" id="SM00849">
    <property type="entry name" value="Lactamase_B"/>
    <property type="match status" value="1"/>
</dbReference>
<dbReference type="PANTHER" id="PTHR42951:SF20">
    <property type="entry name" value="BETA LACTAMASE"/>
    <property type="match status" value="1"/>
</dbReference>
<comment type="caution">
    <text evidence="3">The sequence shown here is derived from an EMBL/GenBank/DDBJ whole genome shotgun (WGS) entry which is preliminary data.</text>
</comment>
<reference evidence="3 4" key="1">
    <citation type="submission" date="2019-07" db="EMBL/GenBank/DDBJ databases">
        <title>Genomic Encyclopedia of Archaeal and Bacterial Type Strains, Phase II (KMG-II): from individual species to whole genera.</title>
        <authorList>
            <person name="Goeker M."/>
        </authorList>
    </citation>
    <scope>NUCLEOTIDE SEQUENCE [LARGE SCALE GENOMIC DNA]</scope>
    <source>
        <strain evidence="3 4">ATCC BAA-252</strain>
    </source>
</reference>
<feature type="region of interest" description="Disordered" evidence="1">
    <location>
        <begin position="317"/>
        <end position="465"/>
    </location>
</feature>
<organism evidence="3 4">
    <name type="scientific">Roseibium hamelinense</name>
    <dbReference type="NCBI Taxonomy" id="150831"/>
    <lineage>
        <taxon>Bacteria</taxon>
        <taxon>Pseudomonadati</taxon>
        <taxon>Pseudomonadota</taxon>
        <taxon>Alphaproteobacteria</taxon>
        <taxon>Hyphomicrobiales</taxon>
        <taxon>Stappiaceae</taxon>
        <taxon>Roseibium</taxon>
    </lineage>
</organism>
<feature type="domain" description="Metallo-beta-lactamase" evidence="2">
    <location>
        <begin position="33"/>
        <end position="219"/>
    </location>
</feature>
<dbReference type="PANTHER" id="PTHR42951">
    <property type="entry name" value="METALLO-BETA-LACTAMASE DOMAIN-CONTAINING"/>
    <property type="match status" value="1"/>
</dbReference>
<dbReference type="Pfam" id="PF00753">
    <property type="entry name" value="Lactamase_B"/>
    <property type="match status" value="1"/>
</dbReference>
<feature type="compositionally biased region" description="Basic and acidic residues" evidence="1">
    <location>
        <begin position="354"/>
        <end position="366"/>
    </location>
</feature>
<dbReference type="InterPro" id="IPR036866">
    <property type="entry name" value="RibonucZ/Hydroxyglut_hydro"/>
</dbReference>
<evidence type="ECO:0000256" key="1">
    <source>
        <dbReference type="SAM" id="MobiDB-lite"/>
    </source>
</evidence>
<dbReference type="CDD" id="cd16282">
    <property type="entry name" value="metallo-hydrolase-like_MBL-fold"/>
    <property type="match status" value="1"/>
</dbReference>
<dbReference type="Gene3D" id="3.60.15.10">
    <property type="entry name" value="Ribonuclease Z/Hydroxyacylglutathione hydrolase-like"/>
    <property type="match status" value="1"/>
</dbReference>
<evidence type="ECO:0000313" key="3">
    <source>
        <dbReference type="EMBL" id="TWI89670.1"/>
    </source>
</evidence>
<accession>A0A562TA08</accession>
<dbReference type="AlphaFoldDB" id="A0A562TA08"/>
<proteinExistence type="predicted"/>
<evidence type="ECO:0000259" key="2">
    <source>
        <dbReference type="SMART" id="SM00849"/>
    </source>
</evidence>
<keyword evidence="4" id="KW-1185">Reference proteome</keyword>
<dbReference type="EMBL" id="VLLF01000003">
    <property type="protein sequence ID" value="TWI89670.1"/>
    <property type="molecule type" value="Genomic_DNA"/>
</dbReference>
<dbReference type="Proteomes" id="UP000320593">
    <property type="component" value="Unassembled WGS sequence"/>
</dbReference>
<dbReference type="InterPro" id="IPR050855">
    <property type="entry name" value="NDM-1-like"/>
</dbReference>
<evidence type="ECO:0000313" key="4">
    <source>
        <dbReference type="Proteomes" id="UP000320593"/>
    </source>
</evidence>
<feature type="compositionally biased region" description="Acidic residues" evidence="1">
    <location>
        <begin position="399"/>
        <end position="409"/>
    </location>
</feature>
<dbReference type="InterPro" id="IPR001279">
    <property type="entry name" value="Metallo-B-lactamas"/>
</dbReference>
<gene>
    <name evidence="3" type="ORF">JM93_01876</name>
</gene>
<dbReference type="GO" id="GO:0016787">
    <property type="term" value="F:hydrolase activity"/>
    <property type="evidence" value="ECO:0007669"/>
    <property type="project" value="UniProtKB-KW"/>
</dbReference>
<dbReference type="SUPFAM" id="SSF56281">
    <property type="entry name" value="Metallo-hydrolase/oxidoreductase"/>
    <property type="match status" value="1"/>
</dbReference>
<name>A0A562TA08_9HYPH</name>